<dbReference type="InterPro" id="IPR013324">
    <property type="entry name" value="RNA_pol_sigma_r3/r4-like"/>
</dbReference>
<dbReference type="PROSITE" id="PS50943">
    <property type="entry name" value="HTH_CROC1"/>
    <property type="match status" value="1"/>
</dbReference>
<dbReference type="CDD" id="cd06171">
    <property type="entry name" value="Sigma70_r4"/>
    <property type="match status" value="1"/>
</dbReference>
<dbReference type="Pfam" id="PF04545">
    <property type="entry name" value="Sigma70_r4"/>
    <property type="match status" value="1"/>
</dbReference>
<dbReference type="PANTHER" id="PTHR30376">
    <property type="entry name" value="SIGMA FACTOR RPOH HEAT SHOCK RELATED"/>
    <property type="match status" value="1"/>
</dbReference>
<name>A0A7U9J7Y9_GEOTM</name>
<evidence type="ECO:0000256" key="1">
    <source>
        <dbReference type="ARBA" id="ARBA00007788"/>
    </source>
</evidence>
<dbReference type="SUPFAM" id="SSF88659">
    <property type="entry name" value="Sigma3 and sigma4 domains of RNA polymerase sigma factors"/>
    <property type="match status" value="1"/>
</dbReference>
<dbReference type="EMBL" id="AYSF01000111">
    <property type="protein sequence ID" value="ESU70496.1"/>
    <property type="molecule type" value="Genomic_DNA"/>
</dbReference>
<reference evidence="3 4" key="1">
    <citation type="journal article" date="2014" name="Genome Announc.">
        <title>Draft Genome Sequence of Geobacillus thermopakistaniensis Strain MAS1.</title>
        <authorList>
            <person name="Siddiqui M.A."/>
            <person name="Rashid N."/>
            <person name="Ayyampalayam S."/>
            <person name="Whitman W.B."/>
        </authorList>
    </citation>
    <scope>NUCLEOTIDE SEQUENCE [LARGE SCALE GENOMIC DNA]</scope>
    <source>
        <strain evidence="3 4">MAS1</strain>
    </source>
</reference>
<dbReference type="GO" id="GO:0003700">
    <property type="term" value="F:DNA-binding transcription factor activity"/>
    <property type="evidence" value="ECO:0007669"/>
    <property type="project" value="InterPro"/>
</dbReference>
<dbReference type="InterPro" id="IPR050813">
    <property type="entry name" value="Sigma-70_Factor"/>
</dbReference>
<protein>
    <submittedName>
        <fullName evidence="3">RNA polymerase sigma 70</fullName>
    </submittedName>
</protein>
<evidence type="ECO:0000259" key="2">
    <source>
        <dbReference type="PROSITE" id="PS50943"/>
    </source>
</evidence>
<comment type="caution">
    <text evidence="3">The sequence shown here is derived from an EMBL/GenBank/DDBJ whole genome shotgun (WGS) entry which is preliminary data.</text>
</comment>
<dbReference type="FunFam" id="1.10.10.10:FF:000197">
    <property type="entry name" value="RNA polymerase sigma factor"/>
    <property type="match status" value="1"/>
</dbReference>
<dbReference type="InterPro" id="IPR007630">
    <property type="entry name" value="RNA_pol_sigma70_r4"/>
</dbReference>
<keyword evidence="4" id="KW-1185">Reference proteome</keyword>
<evidence type="ECO:0000313" key="3">
    <source>
        <dbReference type="EMBL" id="ESU70496.1"/>
    </source>
</evidence>
<dbReference type="InterPro" id="IPR014284">
    <property type="entry name" value="RNA_pol_sigma-70_dom"/>
</dbReference>
<accession>A0A7U9J7Y9</accession>
<evidence type="ECO:0000313" key="4">
    <source>
        <dbReference type="Proteomes" id="UP000018339"/>
    </source>
</evidence>
<dbReference type="AlphaFoldDB" id="A0A7U9J7Y9"/>
<proteinExistence type="inferred from homology"/>
<sequence length="142" mass="17084">MFCFDFYLFPHTNDIKNEILMHLRSLKKTRKDVSLHEPIGQDKEGNEISLLDILKAEGEDIVDEIHLNMELEQVKQYISVLDEREKEVIINRFGLGRQREKTQREIAKELGISRSYVSRIEKRALMKMFHEFYRQEKEKRRS</sequence>
<dbReference type="NCBIfam" id="TIGR02937">
    <property type="entry name" value="sigma70-ECF"/>
    <property type="match status" value="1"/>
</dbReference>
<gene>
    <name evidence="3" type="ORF">T260_18405</name>
</gene>
<dbReference type="PROSITE" id="PS00716">
    <property type="entry name" value="SIGMA70_2"/>
    <property type="match status" value="1"/>
</dbReference>
<dbReference type="GO" id="GO:0006352">
    <property type="term" value="P:DNA-templated transcription initiation"/>
    <property type="evidence" value="ECO:0007669"/>
    <property type="project" value="InterPro"/>
</dbReference>
<dbReference type="PRINTS" id="PR00046">
    <property type="entry name" value="SIGMA70FCT"/>
</dbReference>
<dbReference type="InterPro" id="IPR001387">
    <property type="entry name" value="Cro/C1-type_HTH"/>
</dbReference>
<feature type="domain" description="HTH cro/C1-type" evidence="2">
    <location>
        <begin position="102"/>
        <end position="122"/>
    </location>
</feature>
<comment type="similarity">
    <text evidence="1">Belongs to the sigma-70 factor family.</text>
</comment>
<organism evidence="3 4">
    <name type="scientific">Geobacillus thermopakistaniensis (strain MAS1)</name>
    <dbReference type="NCBI Taxonomy" id="1408282"/>
    <lineage>
        <taxon>Bacteria</taxon>
        <taxon>Bacillati</taxon>
        <taxon>Bacillota</taxon>
        <taxon>Bacilli</taxon>
        <taxon>Bacillales</taxon>
        <taxon>Anoxybacillaceae</taxon>
        <taxon>Geobacillus</taxon>
    </lineage>
</organism>
<dbReference type="PANTHER" id="PTHR30376:SF3">
    <property type="entry name" value="RNA POLYMERASE SIGMA FACTOR RPOH"/>
    <property type="match status" value="1"/>
</dbReference>
<dbReference type="Gene3D" id="1.20.140.160">
    <property type="match status" value="1"/>
</dbReference>
<dbReference type="InterPro" id="IPR000943">
    <property type="entry name" value="RNA_pol_sigma70"/>
</dbReference>
<dbReference type="Proteomes" id="UP000018339">
    <property type="component" value="Unassembled WGS sequence"/>
</dbReference>